<dbReference type="OrthoDB" id="5907639at2759"/>
<organism evidence="13">
    <name type="scientific">Caenorhabditis remanei</name>
    <name type="common">Caenorhabditis vulgaris</name>
    <dbReference type="NCBI Taxonomy" id="31234"/>
    <lineage>
        <taxon>Eukaryota</taxon>
        <taxon>Metazoa</taxon>
        <taxon>Ecdysozoa</taxon>
        <taxon>Nematoda</taxon>
        <taxon>Chromadorea</taxon>
        <taxon>Rhabditida</taxon>
        <taxon>Rhabditina</taxon>
        <taxon>Rhabditomorpha</taxon>
        <taxon>Rhabditoidea</taxon>
        <taxon>Rhabditidae</taxon>
        <taxon>Peloderinae</taxon>
        <taxon>Caenorhabditis</taxon>
    </lineage>
</organism>
<dbReference type="GO" id="GO:0005634">
    <property type="term" value="C:nucleus"/>
    <property type="evidence" value="ECO:0007669"/>
    <property type="project" value="TreeGrafter"/>
</dbReference>
<evidence type="ECO:0000256" key="3">
    <source>
        <dbReference type="ARBA" id="ARBA00022801"/>
    </source>
</evidence>
<feature type="region of interest" description="Disordered" evidence="9">
    <location>
        <begin position="367"/>
        <end position="404"/>
    </location>
</feature>
<evidence type="ECO:0000256" key="4">
    <source>
        <dbReference type="ARBA" id="ARBA00022912"/>
    </source>
</evidence>
<reference evidence="12" key="1">
    <citation type="submission" date="2007-07" db="EMBL/GenBank/DDBJ databases">
        <title>PCAP assembly of the Caenorhabditis remanei genome.</title>
        <authorList>
            <consortium name="The Caenorhabditis remanei Sequencing Consortium"/>
            <person name="Wilson R.K."/>
        </authorList>
    </citation>
    <scope>NUCLEOTIDE SEQUENCE [LARGE SCALE GENOMIC DNA]</scope>
    <source>
        <strain evidence="12">PB4641</strain>
    </source>
</reference>
<feature type="compositionally biased region" description="Basic and acidic residues" evidence="9">
    <location>
        <begin position="420"/>
        <end position="439"/>
    </location>
</feature>
<dbReference type="EMBL" id="DS268562">
    <property type="protein sequence ID" value="EFO90141.1"/>
    <property type="molecule type" value="Genomic_DNA"/>
</dbReference>
<dbReference type="Proteomes" id="UP000008281">
    <property type="component" value="Unassembled WGS sequence"/>
</dbReference>
<dbReference type="EC" id="3.1.3.16" evidence="8"/>
<feature type="compositionally biased region" description="Basic residues" evidence="9">
    <location>
        <begin position="1395"/>
        <end position="1409"/>
    </location>
</feature>
<proteinExistence type="inferred from homology"/>
<keyword evidence="13" id="KW-1185">Reference proteome</keyword>
<keyword evidence="3 8" id="KW-0378">Hydrolase</keyword>
<evidence type="ECO:0000256" key="10">
    <source>
        <dbReference type="SAM" id="Phobius"/>
    </source>
</evidence>
<feature type="compositionally biased region" description="Basic and acidic residues" evidence="9">
    <location>
        <begin position="387"/>
        <end position="404"/>
    </location>
</feature>
<accession>E3N966</accession>
<dbReference type="InterPro" id="IPR004843">
    <property type="entry name" value="Calcineurin-like_PHP"/>
</dbReference>
<dbReference type="GO" id="GO:0046872">
    <property type="term" value="F:metal ion binding"/>
    <property type="evidence" value="ECO:0007669"/>
    <property type="project" value="UniProtKB-KW"/>
</dbReference>
<evidence type="ECO:0000256" key="2">
    <source>
        <dbReference type="ARBA" id="ARBA00022723"/>
    </source>
</evidence>
<feature type="region of interest" description="Disordered" evidence="9">
    <location>
        <begin position="1668"/>
        <end position="1692"/>
    </location>
</feature>
<dbReference type="InterPro" id="IPR006186">
    <property type="entry name" value="Ser/Thr-sp_prot-phosphatase"/>
</dbReference>
<dbReference type="PANTHER" id="PTHR11668">
    <property type="entry name" value="SERINE/THREONINE PROTEIN PHOSPHATASE"/>
    <property type="match status" value="1"/>
</dbReference>
<keyword evidence="2" id="KW-0479">Metal-binding</keyword>
<feature type="region of interest" description="Disordered" evidence="9">
    <location>
        <begin position="1298"/>
        <end position="1347"/>
    </location>
</feature>
<dbReference type="eggNOG" id="KOG0374">
    <property type="taxonomic scope" value="Eukaryota"/>
</dbReference>
<feature type="region of interest" description="Disordered" evidence="9">
    <location>
        <begin position="420"/>
        <end position="478"/>
    </location>
</feature>
<comment type="catalytic activity">
    <reaction evidence="6">
        <text>O-phospho-L-seryl-[protein] + H2O = L-seryl-[protein] + phosphate</text>
        <dbReference type="Rhea" id="RHEA:20629"/>
        <dbReference type="Rhea" id="RHEA-COMP:9863"/>
        <dbReference type="Rhea" id="RHEA-COMP:11604"/>
        <dbReference type="ChEBI" id="CHEBI:15377"/>
        <dbReference type="ChEBI" id="CHEBI:29999"/>
        <dbReference type="ChEBI" id="CHEBI:43474"/>
        <dbReference type="ChEBI" id="CHEBI:83421"/>
        <dbReference type="EC" id="3.1.3.16"/>
    </reaction>
</comment>
<dbReference type="STRING" id="31234.E3N966"/>
<gene>
    <name evidence="12" type="ORF">CRE_24746</name>
</gene>
<dbReference type="PANTHER" id="PTHR11668:SF300">
    <property type="entry name" value="SERINE_THREONINE-PROTEIN PHOSPHATASE"/>
    <property type="match status" value="1"/>
</dbReference>
<sequence>MALADEFTVERTIQELEIATGGSDTEWELSHRSSADFYENFFYFMGDFVAKLPSLQTVKVPAVIFGDVHAQFDTFKTMIENEAFCFKKMQWKDIDIVFNGDLPDRGSQSLRVVFVAFAMKHVWPQRIHINRGNHELRKICKSYGLYDELKSDWPKDFDRLFDAICYAFDRLPVAATIGNKILCMHGGISNKLHSLSDIMNIKRPFTTVKDNTLECHLLWSDPKHIIELNEKWGFYHNGDRTIAVYFTEDALKECLEELDVVLCVRSHSATNGFGQFGNRQMIIVFSAPNYGETHNKASVLKVAEDYEITGSIYEVIEYEENSGYSKERETTVYSSDDDDDAVGGSTSQKKGKKRVIEEKVTPMATYTVVEKTAPKQGSAEKPTGKQATDEKDRPKAGKSVDEQTEVMKIEKLEFHLDSSVELQNDERVEEQDKTEKSELVTEPMASDQVLFEDETVEKKTSQETEDSRQKSNGNKPKFTINSMVPNLAVIVGLFCVFNQFSIANANPMSLTQFSERSSTLARFVNGLYLGQSLSSGTLDKRQLIDELFYLGPSVTLDSLSKSDFKKLITDLGTIQTTISTECTGDNGCGIPSSVTDKMNTIASFQKHVSDLEKALAASSGKEFEALNKLNKLVGNIKKLPGIAEEMVTQINDLVKTISTEQQNKITIKIANVGGNMDKITEMLTELETGASLIDAVTEEVVKNVGNKFSAIAPLQKIATEYQLQSENIVKLGQGLTTTTGNQEKVIKALDANGLNAINTNLDFLNSLRFLSNPNSNLIAGFPRGLDDMEMVMKDGENKWLMDLLSSGNDLNNISSKLSPLKNLKLELDPLNAAYKTAQQDTGFHPSGIKQLLSGKSDVISKLDKITVEFSSCIVNLKQADYNFDGTQQPGDIAYPTAEFEELKSTIQTFLNLKTSLDPVTTFSTSIMGNIQNKNALTATFNDAAVITSVTNTLKNLKKNVQAITTLKTGLWLNKIKVGSIDAAGTWIQETGLIGAMKCIQTTNSAKIPELNPVAKSLSSLNSQSPLVESMTKQVKSLENLVTEWNKIAATLPTVVRLKRSSPDFTYAKTAAKDLGDASSVIGKMSDSLKMKDDLMKLIEGSSTIDSAIEGITDSTKKDQLKKMWNQEAISALKENLETAKKVSEVVAKMDDVRNISDFKIPFELAAGVKESKIDFKDLADSLDGKVSDQNLATSLKSLGPIDLRFAGYEKSKIGKVLEELESYFDSIFAVKPEVLPQKDTDPCANKICPISTTTEEPDDTVKIILLCIGGAAFILVIVGIVACILKRDKLKSVYNRRFSKKPKGSGNSTETAATTSTDVENPKPPKKQKDKPIGVLNKTKQPDLEAGETPTGYILAADKKGKPNVIILDSLKDARRPVDAESKKPADNKIPKVPGKAKKHMSAKKSQKKRKIFFKPNVPIENPKLDVPGDLRKDTYEEIMNLKLGFKRLGMDERKIDAEIEFRVQNVINHALLNHIPAQPERCKKLPKWSTVASSKPLLKVRDDSKQPDVENIRRFQRSDHQMKNVYRRLGDEEVVSVEEMDGMKTCRSEKVPHTPNKPIDPSTKTSKPALPPADPSTRTTRTAEEPSRGPGGSDLDSENAVDPTSRNNDPKLVWKLLNKYPVDHPKFVILYGKNGYIAKKSPGNKPEVIQSKWPAVRGPDRYKYVGKGKTTEIDETSSESDASTEDVASKD</sequence>
<feature type="domain" description="Serine/threonine specific protein phosphatases" evidence="11">
    <location>
        <begin position="130"/>
        <end position="135"/>
    </location>
</feature>
<evidence type="ECO:0000256" key="9">
    <source>
        <dbReference type="SAM" id="MobiDB-lite"/>
    </source>
</evidence>
<dbReference type="SMART" id="SM00453">
    <property type="entry name" value="WSN"/>
    <property type="match status" value="1"/>
</dbReference>
<dbReference type="SUPFAM" id="SSF56300">
    <property type="entry name" value="Metallo-dependent phosphatases"/>
    <property type="match status" value="1"/>
</dbReference>
<dbReference type="InterPro" id="IPR003125">
    <property type="entry name" value="WSN"/>
</dbReference>
<feature type="compositionally biased region" description="Acidic residues" evidence="9">
    <location>
        <begin position="1674"/>
        <end position="1685"/>
    </location>
</feature>
<dbReference type="Gene3D" id="3.60.21.10">
    <property type="match status" value="1"/>
</dbReference>
<dbReference type="Pfam" id="PF02206">
    <property type="entry name" value="WSN"/>
    <property type="match status" value="1"/>
</dbReference>
<dbReference type="InterPro" id="IPR029052">
    <property type="entry name" value="Metallo-depent_PP-like"/>
</dbReference>
<name>E3N966_CAERE</name>
<feature type="compositionally biased region" description="Basic and acidic residues" evidence="9">
    <location>
        <begin position="1542"/>
        <end position="1553"/>
    </location>
</feature>
<protein>
    <recommendedName>
        <fullName evidence="8">Serine/threonine-protein phosphatase</fullName>
        <ecNumber evidence="8">3.1.3.16</ecNumber>
    </recommendedName>
</protein>
<feature type="compositionally biased region" description="Basic and acidic residues" evidence="9">
    <location>
        <begin position="1376"/>
        <end position="1390"/>
    </location>
</feature>
<feature type="transmembrane region" description="Helical" evidence="10">
    <location>
        <begin position="1263"/>
        <end position="1285"/>
    </location>
</feature>
<dbReference type="InterPro" id="IPR050341">
    <property type="entry name" value="PP1_catalytic_subunit"/>
</dbReference>
<evidence type="ECO:0000313" key="12">
    <source>
        <dbReference type="EMBL" id="EFO90141.1"/>
    </source>
</evidence>
<feature type="region of interest" description="Disordered" evidence="9">
    <location>
        <begin position="324"/>
        <end position="354"/>
    </location>
</feature>
<feature type="region of interest" description="Disordered" evidence="9">
    <location>
        <begin position="1376"/>
        <end position="1409"/>
    </location>
</feature>
<keyword evidence="10" id="KW-0472">Membrane</keyword>
<dbReference type="Pfam" id="PF00149">
    <property type="entry name" value="Metallophos"/>
    <property type="match status" value="1"/>
</dbReference>
<dbReference type="HOGENOM" id="CLU_242197_0_0_1"/>
<dbReference type="SMART" id="SM00156">
    <property type="entry name" value="PP2Ac"/>
    <property type="match status" value="1"/>
</dbReference>
<feature type="region of interest" description="Disordered" evidence="9">
    <location>
        <begin position="1541"/>
        <end position="1610"/>
    </location>
</feature>
<feature type="compositionally biased region" description="Basic and acidic residues" evidence="9">
    <location>
        <begin position="456"/>
        <end position="469"/>
    </location>
</feature>
<evidence type="ECO:0000256" key="6">
    <source>
        <dbReference type="ARBA" id="ARBA00047761"/>
    </source>
</evidence>
<evidence type="ECO:0000256" key="7">
    <source>
        <dbReference type="ARBA" id="ARBA00048336"/>
    </source>
</evidence>
<dbReference type="GO" id="GO:0005737">
    <property type="term" value="C:cytoplasm"/>
    <property type="evidence" value="ECO:0007669"/>
    <property type="project" value="TreeGrafter"/>
</dbReference>
<dbReference type="OMA" id="IENEAFC"/>
<keyword evidence="10" id="KW-0812">Transmembrane</keyword>
<keyword evidence="10" id="KW-1133">Transmembrane helix</keyword>
<evidence type="ECO:0000313" key="13">
    <source>
        <dbReference type="Proteomes" id="UP000008281"/>
    </source>
</evidence>
<evidence type="ECO:0000256" key="1">
    <source>
        <dbReference type="ARBA" id="ARBA00001936"/>
    </source>
</evidence>
<dbReference type="GO" id="GO:0004722">
    <property type="term" value="F:protein serine/threonine phosphatase activity"/>
    <property type="evidence" value="ECO:0007669"/>
    <property type="project" value="UniProtKB-EC"/>
</dbReference>
<evidence type="ECO:0000256" key="5">
    <source>
        <dbReference type="ARBA" id="ARBA00023211"/>
    </source>
</evidence>
<dbReference type="PRINTS" id="PR00114">
    <property type="entry name" value="STPHPHTASE"/>
</dbReference>
<comment type="similarity">
    <text evidence="8">Belongs to the PPP phosphatase family.</text>
</comment>
<dbReference type="PROSITE" id="PS00125">
    <property type="entry name" value="SER_THR_PHOSPHATASE"/>
    <property type="match status" value="1"/>
</dbReference>
<evidence type="ECO:0000259" key="11">
    <source>
        <dbReference type="PROSITE" id="PS00125"/>
    </source>
</evidence>
<comment type="catalytic activity">
    <reaction evidence="7 8">
        <text>O-phospho-L-threonyl-[protein] + H2O = L-threonyl-[protein] + phosphate</text>
        <dbReference type="Rhea" id="RHEA:47004"/>
        <dbReference type="Rhea" id="RHEA-COMP:11060"/>
        <dbReference type="Rhea" id="RHEA-COMP:11605"/>
        <dbReference type="ChEBI" id="CHEBI:15377"/>
        <dbReference type="ChEBI" id="CHEBI:30013"/>
        <dbReference type="ChEBI" id="CHEBI:43474"/>
        <dbReference type="ChEBI" id="CHEBI:61977"/>
        <dbReference type="EC" id="3.1.3.16"/>
    </reaction>
</comment>
<keyword evidence="5" id="KW-0464">Manganese</keyword>
<dbReference type="CDD" id="cd00144">
    <property type="entry name" value="MPP_PPP_family"/>
    <property type="match status" value="1"/>
</dbReference>
<comment type="cofactor">
    <cofactor evidence="1">
        <name>Mn(2+)</name>
        <dbReference type="ChEBI" id="CHEBI:29035"/>
    </cofactor>
</comment>
<evidence type="ECO:0000256" key="8">
    <source>
        <dbReference type="RuleBase" id="RU004273"/>
    </source>
</evidence>
<keyword evidence="4" id="KW-0904">Protein phosphatase</keyword>
<dbReference type="InParanoid" id="E3N966"/>
<feature type="compositionally biased region" description="Polar residues" evidence="9">
    <location>
        <begin position="1305"/>
        <end position="1319"/>
    </location>
</feature>